<protein>
    <submittedName>
        <fullName evidence="1">Uncharacterized protein</fullName>
    </submittedName>
</protein>
<proteinExistence type="predicted"/>
<gene>
    <name evidence="1" type="ORF">HII31_00916</name>
</gene>
<evidence type="ECO:0000313" key="2">
    <source>
        <dbReference type="Proteomes" id="UP000660729"/>
    </source>
</evidence>
<accession>A0A8H6RVT9</accession>
<name>A0A8H6RVT9_9PEZI</name>
<reference evidence="1" key="1">
    <citation type="submission" date="2020-04" db="EMBL/GenBank/DDBJ databases">
        <title>Draft genome resource of the tomato pathogen Pseudocercospora fuligena.</title>
        <authorList>
            <person name="Zaccaron A."/>
        </authorList>
    </citation>
    <scope>NUCLEOTIDE SEQUENCE</scope>
    <source>
        <strain evidence="1">PF001</strain>
    </source>
</reference>
<dbReference type="OrthoDB" id="10385196at2759"/>
<dbReference type="EMBL" id="JABCIY010000007">
    <property type="protein sequence ID" value="KAF7197827.1"/>
    <property type="molecule type" value="Genomic_DNA"/>
</dbReference>
<dbReference type="AlphaFoldDB" id="A0A8H6RVT9"/>
<dbReference type="Proteomes" id="UP000660729">
    <property type="component" value="Unassembled WGS sequence"/>
</dbReference>
<comment type="caution">
    <text evidence="1">The sequence shown here is derived from an EMBL/GenBank/DDBJ whole genome shotgun (WGS) entry which is preliminary data.</text>
</comment>
<evidence type="ECO:0000313" key="1">
    <source>
        <dbReference type="EMBL" id="KAF7197827.1"/>
    </source>
</evidence>
<sequence length="160" mass="19054">MANPPSKRRMRTLPELVQSLPQELYDQIYDETFTWTRGARSITIEYLKDFDHPPSSLLLVNRDIRSRLLYTFFNYREFVLARASSEFASYETTVLHFIRQQPSHLQFTLTLGPYSRLAMERFYSFAQALKMRGLITHWKTNEDEDDGLTSYYGYDVKFYC</sequence>
<keyword evidence="2" id="KW-1185">Reference proteome</keyword>
<organism evidence="1 2">
    <name type="scientific">Pseudocercospora fuligena</name>
    <dbReference type="NCBI Taxonomy" id="685502"/>
    <lineage>
        <taxon>Eukaryota</taxon>
        <taxon>Fungi</taxon>
        <taxon>Dikarya</taxon>
        <taxon>Ascomycota</taxon>
        <taxon>Pezizomycotina</taxon>
        <taxon>Dothideomycetes</taxon>
        <taxon>Dothideomycetidae</taxon>
        <taxon>Mycosphaerellales</taxon>
        <taxon>Mycosphaerellaceae</taxon>
        <taxon>Pseudocercospora</taxon>
    </lineage>
</organism>